<dbReference type="InterPro" id="IPR012675">
    <property type="entry name" value="Beta-grasp_dom_sf"/>
</dbReference>
<dbReference type="NCBIfam" id="TIGR01683">
    <property type="entry name" value="thiS"/>
    <property type="match status" value="1"/>
</dbReference>
<evidence type="ECO:0000313" key="2">
    <source>
        <dbReference type="Proteomes" id="UP001500866"/>
    </source>
</evidence>
<dbReference type="Pfam" id="PF02597">
    <property type="entry name" value="ThiS"/>
    <property type="match status" value="1"/>
</dbReference>
<dbReference type="CDD" id="cd00565">
    <property type="entry name" value="Ubl_ThiS"/>
    <property type="match status" value="1"/>
</dbReference>
<name>A0ABN1GGA1_9BACI</name>
<proteinExistence type="predicted"/>
<reference evidence="1 2" key="1">
    <citation type="journal article" date="2019" name="Int. J. Syst. Evol. Microbiol.">
        <title>The Global Catalogue of Microorganisms (GCM) 10K type strain sequencing project: providing services to taxonomists for standard genome sequencing and annotation.</title>
        <authorList>
            <consortium name="The Broad Institute Genomics Platform"/>
            <consortium name="The Broad Institute Genome Sequencing Center for Infectious Disease"/>
            <person name="Wu L."/>
            <person name="Ma J."/>
        </authorList>
    </citation>
    <scope>NUCLEOTIDE SEQUENCE [LARGE SCALE GENOMIC DNA]</scope>
    <source>
        <strain evidence="1 2">JCM 15395</strain>
    </source>
</reference>
<keyword evidence="2" id="KW-1185">Reference proteome</keyword>
<dbReference type="PANTHER" id="PTHR34472:SF1">
    <property type="entry name" value="SULFUR CARRIER PROTEIN THIS"/>
    <property type="match status" value="1"/>
</dbReference>
<protein>
    <submittedName>
        <fullName evidence="1">Sulfur carrier protein ThiS</fullName>
    </submittedName>
</protein>
<accession>A0ABN1GGA1</accession>
<evidence type="ECO:0000313" key="1">
    <source>
        <dbReference type="EMBL" id="GAA0610938.1"/>
    </source>
</evidence>
<dbReference type="InterPro" id="IPR003749">
    <property type="entry name" value="ThiS/MoaD-like"/>
</dbReference>
<dbReference type="EMBL" id="BAAADS010000025">
    <property type="protein sequence ID" value="GAA0610938.1"/>
    <property type="molecule type" value="Genomic_DNA"/>
</dbReference>
<dbReference type="SUPFAM" id="SSF54285">
    <property type="entry name" value="MoaD/ThiS"/>
    <property type="match status" value="1"/>
</dbReference>
<dbReference type="Gene3D" id="3.10.20.30">
    <property type="match status" value="1"/>
</dbReference>
<dbReference type="InterPro" id="IPR016155">
    <property type="entry name" value="Mopterin_synth/thiamin_S_b"/>
</dbReference>
<dbReference type="PANTHER" id="PTHR34472">
    <property type="entry name" value="SULFUR CARRIER PROTEIN THIS"/>
    <property type="match status" value="1"/>
</dbReference>
<comment type="caution">
    <text evidence="1">The sequence shown here is derived from an EMBL/GenBank/DDBJ whole genome shotgun (WGS) entry which is preliminary data.</text>
</comment>
<gene>
    <name evidence="1" type="primary">thiS</name>
    <name evidence="1" type="ORF">GCM10009001_30220</name>
</gene>
<dbReference type="InterPro" id="IPR010035">
    <property type="entry name" value="Thi_S"/>
</dbReference>
<dbReference type="Proteomes" id="UP001500866">
    <property type="component" value="Unassembled WGS sequence"/>
</dbReference>
<sequence length="67" mass="7434">MKLVINGNDVQLDESVFTITDVMDHYHIDNKVVIVEHNGEIIDQSIYSKCTLADGDKIELVQFVGGG</sequence>
<organism evidence="1 2">
    <name type="scientific">Virgibacillus siamensis</name>
    <dbReference type="NCBI Taxonomy" id="480071"/>
    <lineage>
        <taxon>Bacteria</taxon>
        <taxon>Bacillati</taxon>
        <taxon>Bacillota</taxon>
        <taxon>Bacilli</taxon>
        <taxon>Bacillales</taxon>
        <taxon>Bacillaceae</taxon>
        <taxon>Virgibacillus</taxon>
    </lineage>
</organism>
<dbReference type="RefSeq" id="WP_343814943.1">
    <property type="nucleotide sequence ID" value="NZ_BAAADS010000025.1"/>
</dbReference>